<sequence length="106" mass="11666">MNGTPFIGIIMVLCFEREHHLEERFTNKAIPAECSKDENDNLVTKLLPKATSYQHCFYGFLTLPKIGQAVKIPTKKNGQIPASASKIGQFRSVPGQSSNTDANQGT</sequence>
<name>A0A915KDV9_ROMCU</name>
<keyword evidence="2" id="KW-1185">Reference proteome</keyword>
<proteinExistence type="predicted"/>
<dbReference type="WBParaSite" id="nRc.2.0.1.t36978-RA">
    <property type="protein sequence ID" value="nRc.2.0.1.t36978-RA"/>
    <property type="gene ID" value="nRc.2.0.1.g36978"/>
</dbReference>
<reference evidence="3" key="1">
    <citation type="submission" date="2022-11" db="UniProtKB">
        <authorList>
            <consortium name="WormBaseParasite"/>
        </authorList>
    </citation>
    <scope>IDENTIFICATION</scope>
</reference>
<feature type="region of interest" description="Disordered" evidence="1">
    <location>
        <begin position="78"/>
        <end position="106"/>
    </location>
</feature>
<evidence type="ECO:0000256" key="1">
    <source>
        <dbReference type="SAM" id="MobiDB-lite"/>
    </source>
</evidence>
<accession>A0A915KDV9</accession>
<protein>
    <submittedName>
        <fullName evidence="3">Uncharacterized protein</fullName>
    </submittedName>
</protein>
<feature type="compositionally biased region" description="Polar residues" evidence="1">
    <location>
        <begin position="94"/>
        <end position="106"/>
    </location>
</feature>
<evidence type="ECO:0000313" key="2">
    <source>
        <dbReference type="Proteomes" id="UP000887565"/>
    </source>
</evidence>
<organism evidence="2 3">
    <name type="scientific">Romanomermis culicivorax</name>
    <name type="common">Nematode worm</name>
    <dbReference type="NCBI Taxonomy" id="13658"/>
    <lineage>
        <taxon>Eukaryota</taxon>
        <taxon>Metazoa</taxon>
        <taxon>Ecdysozoa</taxon>
        <taxon>Nematoda</taxon>
        <taxon>Enoplea</taxon>
        <taxon>Dorylaimia</taxon>
        <taxon>Mermithida</taxon>
        <taxon>Mermithoidea</taxon>
        <taxon>Mermithidae</taxon>
        <taxon>Romanomermis</taxon>
    </lineage>
</organism>
<dbReference type="Proteomes" id="UP000887565">
    <property type="component" value="Unplaced"/>
</dbReference>
<dbReference type="AlphaFoldDB" id="A0A915KDV9"/>
<evidence type="ECO:0000313" key="3">
    <source>
        <dbReference type="WBParaSite" id="nRc.2.0.1.t36978-RA"/>
    </source>
</evidence>